<evidence type="ECO:0000313" key="1">
    <source>
        <dbReference type="EMBL" id="QQV90531.1"/>
    </source>
</evidence>
<organism evidence="1 2">
    <name type="scientific">Polaribacter phage Danklef_1</name>
    <dbReference type="NCBI Taxonomy" id="2745646"/>
    <lineage>
        <taxon>Viruses</taxon>
        <taxon>Duplodnaviria</taxon>
        <taxon>Heunggongvirae</taxon>
        <taxon>Uroviricota</taxon>
        <taxon>Caudoviricetes</taxon>
        <taxon>Forsetiviridae</taxon>
        <taxon>Freyavirus</taxon>
        <taxon>Freyavirus danklef</taxon>
    </lineage>
</organism>
<evidence type="ECO:0000313" key="2">
    <source>
        <dbReference type="Proteomes" id="UP000693794"/>
    </source>
</evidence>
<reference evidence="1" key="1">
    <citation type="submission" date="2020-07" db="EMBL/GenBank/DDBJ databases">
        <title>Highly diverse flavobacterial phages as mortality factor during North Sea spring blooms.</title>
        <authorList>
            <person name="Bartlau N."/>
            <person name="Wichels A."/>
            <person name="Krohne G."/>
            <person name="Adriaenssens E.M."/>
            <person name="Heins A."/>
            <person name="Fuchs B.M."/>
            <person name="Amann R."/>
            <person name="Moraru C."/>
        </authorList>
    </citation>
    <scope>NUCLEOTIDE SEQUENCE</scope>
</reference>
<name>A0A8E4ZCG2_9CAUD</name>
<dbReference type="EMBL" id="MT732458">
    <property type="protein sequence ID" value="QQV90531.1"/>
    <property type="molecule type" value="Genomic_DNA"/>
</dbReference>
<gene>
    <name evidence="1" type="ORF">Danklef1_49</name>
</gene>
<sequence length="54" mass="6262">MQYGNCMKKVMRDLAKKICVYNGQRGTEKQVDKCIKSFSGSLEIMNQFAKDRIK</sequence>
<keyword evidence="2" id="KW-1185">Reference proteome</keyword>
<protein>
    <submittedName>
        <fullName evidence="1">Uncharacterized protein</fullName>
    </submittedName>
</protein>
<accession>A0A8E4ZCG2</accession>
<proteinExistence type="predicted"/>
<dbReference type="Proteomes" id="UP000693794">
    <property type="component" value="Segment"/>
</dbReference>